<dbReference type="GO" id="GO:0005829">
    <property type="term" value="C:cytosol"/>
    <property type="evidence" value="ECO:0007669"/>
    <property type="project" value="TreeGrafter"/>
</dbReference>
<dbReference type="InterPro" id="IPR006439">
    <property type="entry name" value="HAD-SF_hydro_IA"/>
</dbReference>
<keyword evidence="6" id="KW-1185">Reference proteome</keyword>
<dbReference type="InterPro" id="IPR036412">
    <property type="entry name" value="HAD-like_sf"/>
</dbReference>
<dbReference type="SUPFAM" id="SSF56784">
    <property type="entry name" value="HAD-like"/>
    <property type="match status" value="1"/>
</dbReference>
<protein>
    <recommendedName>
        <fullName evidence="4">phosphoglycolate phosphatase</fullName>
        <ecNumber evidence="4">3.1.3.18</ecNumber>
    </recommendedName>
</protein>
<evidence type="ECO:0000313" key="5">
    <source>
        <dbReference type="EMBL" id="AAS94614.1"/>
    </source>
</evidence>
<comment type="catalytic activity">
    <reaction evidence="1">
        <text>2-phosphoglycolate + H2O = glycolate + phosphate</text>
        <dbReference type="Rhea" id="RHEA:14369"/>
        <dbReference type="ChEBI" id="CHEBI:15377"/>
        <dbReference type="ChEBI" id="CHEBI:29805"/>
        <dbReference type="ChEBI" id="CHEBI:43474"/>
        <dbReference type="ChEBI" id="CHEBI:58033"/>
        <dbReference type="EC" id="3.1.3.18"/>
    </reaction>
</comment>
<dbReference type="STRING" id="882.DVU_0130"/>
<dbReference type="RefSeq" id="WP_010937441.1">
    <property type="nucleotide sequence ID" value="NC_002937.3"/>
</dbReference>
<comment type="similarity">
    <text evidence="3">Belongs to the HAD-like hydrolase superfamily. CbbY/CbbZ/Gph/YieH family.</text>
</comment>
<dbReference type="Gene3D" id="3.40.50.1000">
    <property type="entry name" value="HAD superfamily/HAD-like"/>
    <property type="match status" value="1"/>
</dbReference>
<accession>Q72FT3</accession>
<dbReference type="OrthoDB" id="9792518at2"/>
<dbReference type="InterPro" id="IPR050155">
    <property type="entry name" value="HAD-like_hydrolase_sf"/>
</dbReference>
<dbReference type="InterPro" id="IPR023198">
    <property type="entry name" value="PGP-like_dom2"/>
</dbReference>
<dbReference type="PhylomeDB" id="Q72FT3"/>
<dbReference type="SMR" id="Q72FT3"/>
<dbReference type="InterPro" id="IPR023214">
    <property type="entry name" value="HAD_sf"/>
</dbReference>
<evidence type="ECO:0000256" key="1">
    <source>
        <dbReference type="ARBA" id="ARBA00000830"/>
    </source>
</evidence>
<organism evidence="5 6">
    <name type="scientific">Nitratidesulfovibrio vulgaris (strain ATCC 29579 / DSM 644 / CCUG 34227 / NCIMB 8303 / VKM B-1760 / Hildenborough)</name>
    <name type="common">Desulfovibrio vulgaris</name>
    <dbReference type="NCBI Taxonomy" id="882"/>
    <lineage>
        <taxon>Bacteria</taxon>
        <taxon>Pseudomonadati</taxon>
        <taxon>Thermodesulfobacteriota</taxon>
        <taxon>Desulfovibrionia</taxon>
        <taxon>Desulfovibrionales</taxon>
        <taxon>Desulfovibrionaceae</taxon>
        <taxon>Nitratidesulfovibrio</taxon>
    </lineage>
</organism>
<dbReference type="SFLD" id="SFLDG01129">
    <property type="entry name" value="C1.5:_HAD__Beta-PGM__Phosphata"/>
    <property type="match status" value="1"/>
</dbReference>
<gene>
    <name evidence="5" type="ordered locus">DVU_0130</name>
</gene>
<dbReference type="Proteomes" id="UP000002194">
    <property type="component" value="Chromosome"/>
</dbReference>
<proteinExistence type="inferred from homology"/>
<evidence type="ECO:0000256" key="3">
    <source>
        <dbReference type="ARBA" id="ARBA00006171"/>
    </source>
</evidence>
<dbReference type="SFLD" id="SFLDS00003">
    <property type="entry name" value="Haloacid_Dehalogenase"/>
    <property type="match status" value="1"/>
</dbReference>
<dbReference type="PaxDb" id="882-DVU_0130"/>
<dbReference type="PATRIC" id="fig|882.5.peg.126"/>
<evidence type="ECO:0000256" key="2">
    <source>
        <dbReference type="ARBA" id="ARBA00004818"/>
    </source>
</evidence>
<dbReference type="AlphaFoldDB" id="Q72FT3"/>
<dbReference type="EC" id="3.1.3.18" evidence="4"/>
<dbReference type="NCBIfam" id="TIGR01549">
    <property type="entry name" value="HAD-SF-IA-v1"/>
    <property type="match status" value="1"/>
</dbReference>
<dbReference type="EnsemblBacteria" id="AAS94614">
    <property type="protein sequence ID" value="AAS94614"/>
    <property type="gene ID" value="DVU_0130"/>
</dbReference>
<dbReference type="Gene3D" id="1.10.150.240">
    <property type="entry name" value="Putative phosphatase, domain 2"/>
    <property type="match status" value="1"/>
</dbReference>
<evidence type="ECO:0000313" key="6">
    <source>
        <dbReference type="Proteomes" id="UP000002194"/>
    </source>
</evidence>
<dbReference type="EMBL" id="AE017285">
    <property type="protein sequence ID" value="AAS94614.1"/>
    <property type="molecule type" value="Genomic_DNA"/>
</dbReference>
<dbReference type="PANTHER" id="PTHR43434:SF1">
    <property type="entry name" value="PHOSPHOGLYCOLATE PHOSPHATASE"/>
    <property type="match status" value="1"/>
</dbReference>
<dbReference type="GO" id="GO:0008967">
    <property type="term" value="F:phosphoglycolate phosphatase activity"/>
    <property type="evidence" value="ECO:0007669"/>
    <property type="project" value="UniProtKB-EC"/>
</dbReference>
<dbReference type="KEGG" id="dvu:DVU_0130"/>
<dbReference type="eggNOG" id="COG0546">
    <property type="taxonomic scope" value="Bacteria"/>
</dbReference>
<dbReference type="Pfam" id="PF00702">
    <property type="entry name" value="Hydrolase"/>
    <property type="match status" value="1"/>
</dbReference>
<reference evidence="5 6" key="1">
    <citation type="journal article" date="2004" name="Nat. Biotechnol.">
        <title>The genome sequence of the anaerobic, sulfate-reducing bacterium Desulfovibrio vulgaris Hildenborough.</title>
        <authorList>
            <person name="Heidelberg J.F."/>
            <person name="Seshadri R."/>
            <person name="Haveman S.A."/>
            <person name="Hemme C.L."/>
            <person name="Paulsen I.T."/>
            <person name="Kolonay J.F."/>
            <person name="Eisen J.A."/>
            <person name="Ward N."/>
            <person name="Methe B."/>
            <person name="Brinkac L.M."/>
            <person name="Daugherty S.C."/>
            <person name="Deboy R.T."/>
            <person name="Dodson R.J."/>
            <person name="Durkin A.S."/>
            <person name="Madupu R."/>
            <person name="Nelson W.C."/>
            <person name="Sullivan S.A."/>
            <person name="Fouts D."/>
            <person name="Haft D.H."/>
            <person name="Selengut J."/>
            <person name="Peterson J.D."/>
            <person name="Davidsen T.M."/>
            <person name="Zafar N."/>
            <person name="Zhou L."/>
            <person name="Radune D."/>
            <person name="Dimitrov G."/>
            <person name="Hance M."/>
            <person name="Tran K."/>
            <person name="Khouri H."/>
            <person name="Gill J."/>
            <person name="Utterback T.R."/>
            <person name="Feldblyum T.V."/>
            <person name="Wall J.D."/>
            <person name="Voordouw G."/>
            <person name="Fraser C.M."/>
        </authorList>
    </citation>
    <scope>NUCLEOTIDE SEQUENCE [LARGE SCALE GENOMIC DNA]</scope>
    <source>
        <strain evidence="6">ATCC 29579 / DSM 644 / NCIMB 8303 / VKM B-1760 / Hildenborough</strain>
    </source>
</reference>
<name>Q72FT3_NITV2</name>
<comment type="pathway">
    <text evidence="2">Organic acid metabolism; glycolate biosynthesis; glycolate from 2-phosphoglycolate: step 1/1.</text>
</comment>
<dbReference type="PRINTS" id="PR00413">
    <property type="entry name" value="HADHALOGNASE"/>
</dbReference>
<dbReference type="PANTHER" id="PTHR43434">
    <property type="entry name" value="PHOSPHOGLYCOLATE PHOSPHATASE"/>
    <property type="match status" value="1"/>
</dbReference>
<dbReference type="HOGENOM" id="CLU_045011_19_1_7"/>
<sequence>MNIRACIFDLDGTLLDTLRDLAEAGNAALMAGGHPAHPVDAYRHFVGDGMETLLRRALPPGSPEEAVRRGVERMGVAYRTAWDVFTAPYPGIMPMLEALGIRGIPMAVLSNKPHPFTVEMVEHYFGPSRFGMVAGAKDDVPRKPHPEAALRMASAWGIAPSEVAFVGDSNVDMRTALAAGMVAVGCPWGFRGTEELKAAGAHLLLEAPGDLLSLVATAVR</sequence>
<dbReference type="CDD" id="cd16421">
    <property type="entry name" value="HAD_PGPase"/>
    <property type="match status" value="1"/>
</dbReference>
<evidence type="ECO:0000256" key="4">
    <source>
        <dbReference type="ARBA" id="ARBA00013078"/>
    </source>
</evidence>
<dbReference type="GO" id="GO:0006281">
    <property type="term" value="P:DNA repair"/>
    <property type="evidence" value="ECO:0007669"/>
    <property type="project" value="TreeGrafter"/>
</dbReference>
<dbReference type="NCBIfam" id="TIGR01509">
    <property type="entry name" value="HAD-SF-IA-v3"/>
    <property type="match status" value="1"/>
</dbReference>